<dbReference type="GO" id="GO:0071470">
    <property type="term" value="P:cellular response to osmotic stress"/>
    <property type="evidence" value="ECO:0007669"/>
    <property type="project" value="InterPro"/>
</dbReference>
<feature type="transmembrane region" description="Helical" evidence="5">
    <location>
        <begin position="72"/>
        <end position="90"/>
    </location>
</feature>
<feature type="domain" description="Mechanosensitive ion channel MscS" evidence="6">
    <location>
        <begin position="185"/>
        <end position="253"/>
    </location>
</feature>
<name>A0A7M3ME55_9BACT</name>
<dbReference type="InterPro" id="IPR030192">
    <property type="entry name" value="YbdG"/>
</dbReference>
<dbReference type="OrthoDB" id="9775207at2"/>
<dbReference type="PANTHER" id="PTHR30414:SF0">
    <property type="entry name" value="MINICONDUCTANCE MECHANOSENSITIVE CHANNEL YBDG"/>
    <property type="match status" value="1"/>
</dbReference>
<dbReference type="RefSeq" id="WP_144303032.1">
    <property type="nucleotide sequence ID" value="NZ_QMIE01000008.1"/>
</dbReference>
<evidence type="ECO:0000256" key="5">
    <source>
        <dbReference type="SAM" id="Phobius"/>
    </source>
</evidence>
<evidence type="ECO:0000313" key="7">
    <source>
        <dbReference type="EMBL" id="TVM17074.1"/>
    </source>
</evidence>
<proteinExistence type="predicted"/>
<dbReference type="EMBL" id="QMIE01000008">
    <property type="protein sequence ID" value="TVM17074.1"/>
    <property type="molecule type" value="Genomic_DNA"/>
</dbReference>
<evidence type="ECO:0000313" key="8">
    <source>
        <dbReference type="Proteomes" id="UP000448292"/>
    </source>
</evidence>
<reference evidence="7 8" key="1">
    <citation type="submission" date="2018-06" db="EMBL/GenBank/DDBJ databases">
        <title>Complete genome of Desulfovibrio indonesiensis P37SLT.</title>
        <authorList>
            <person name="Crispim J.S."/>
            <person name="Vidigal P.M.P."/>
            <person name="Silva L.C.F."/>
            <person name="Laguardia C.N."/>
            <person name="Araujo L.C."/>
            <person name="Dias R.S."/>
            <person name="Sousa M.P."/>
            <person name="Paula S.O."/>
            <person name="Silva C."/>
        </authorList>
    </citation>
    <scope>NUCLEOTIDE SEQUENCE [LARGE SCALE GENOMIC DNA]</scope>
    <source>
        <strain evidence="7 8">P37SLT</strain>
    </source>
</reference>
<evidence type="ECO:0000259" key="6">
    <source>
        <dbReference type="Pfam" id="PF00924"/>
    </source>
</evidence>
<comment type="subcellular location">
    <subcellularLocation>
        <location evidence="1">Membrane</location>
    </subcellularLocation>
</comment>
<dbReference type="SUPFAM" id="SSF50182">
    <property type="entry name" value="Sm-like ribonucleoproteins"/>
    <property type="match status" value="1"/>
</dbReference>
<feature type="transmembrane region" description="Helical" evidence="5">
    <location>
        <begin position="140"/>
        <end position="160"/>
    </location>
</feature>
<dbReference type="Gene3D" id="2.30.30.60">
    <property type="match status" value="1"/>
</dbReference>
<dbReference type="GO" id="GO:0008381">
    <property type="term" value="F:mechanosensitive monoatomic ion channel activity"/>
    <property type="evidence" value="ECO:0007669"/>
    <property type="project" value="InterPro"/>
</dbReference>
<evidence type="ECO:0000256" key="4">
    <source>
        <dbReference type="ARBA" id="ARBA00023136"/>
    </source>
</evidence>
<feature type="transmembrane region" description="Helical" evidence="5">
    <location>
        <begin position="166"/>
        <end position="183"/>
    </location>
</feature>
<keyword evidence="4 5" id="KW-0472">Membrane</keyword>
<keyword evidence="3 5" id="KW-1133">Transmembrane helix</keyword>
<dbReference type="InterPro" id="IPR006685">
    <property type="entry name" value="MscS_channel_2nd"/>
</dbReference>
<gene>
    <name evidence="7" type="ORF">DPQ33_09740</name>
</gene>
<evidence type="ECO:0000256" key="3">
    <source>
        <dbReference type="ARBA" id="ARBA00022989"/>
    </source>
</evidence>
<dbReference type="Pfam" id="PF00924">
    <property type="entry name" value="MS_channel_2nd"/>
    <property type="match status" value="1"/>
</dbReference>
<protein>
    <submittedName>
        <fullName evidence="7">Mechanosensitive ion channel family protein</fullName>
    </submittedName>
</protein>
<evidence type="ECO:0000256" key="1">
    <source>
        <dbReference type="ARBA" id="ARBA00004370"/>
    </source>
</evidence>
<feature type="transmembrane region" description="Helical" evidence="5">
    <location>
        <begin position="27"/>
        <end position="44"/>
    </location>
</feature>
<dbReference type="InterPro" id="IPR023408">
    <property type="entry name" value="MscS_beta-dom_sf"/>
</dbReference>
<dbReference type="InterPro" id="IPR010920">
    <property type="entry name" value="LSM_dom_sf"/>
</dbReference>
<comment type="caution">
    <text evidence="7">The sequence shown here is derived from an EMBL/GenBank/DDBJ whole genome shotgun (WGS) entry which is preliminary data.</text>
</comment>
<organism evidence="7 8">
    <name type="scientific">Oceanidesulfovibrio indonesiensis</name>
    <dbReference type="NCBI Taxonomy" id="54767"/>
    <lineage>
        <taxon>Bacteria</taxon>
        <taxon>Pseudomonadati</taxon>
        <taxon>Thermodesulfobacteriota</taxon>
        <taxon>Desulfovibrionia</taxon>
        <taxon>Desulfovibrionales</taxon>
        <taxon>Desulfovibrionaceae</taxon>
        <taxon>Oceanidesulfovibrio</taxon>
    </lineage>
</organism>
<feature type="transmembrane region" description="Helical" evidence="5">
    <location>
        <begin position="102"/>
        <end position="119"/>
    </location>
</feature>
<keyword evidence="8" id="KW-1185">Reference proteome</keyword>
<keyword evidence="2 5" id="KW-0812">Transmembrane</keyword>
<accession>A0A7M3ME55</accession>
<dbReference type="GO" id="GO:0005886">
    <property type="term" value="C:plasma membrane"/>
    <property type="evidence" value="ECO:0007669"/>
    <property type="project" value="TreeGrafter"/>
</dbReference>
<dbReference type="AlphaFoldDB" id="A0A7M3ME55"/>
<dbReference type="PANTHER" id="PTHR30414">
    <property type="entry name" value="MINICONDUCTANCE MECHANOSENSITIVE CHANNEL YBDG"/>
    <property type="match status" value="1"/>
</dbReference>
<dbReference type="Proteomes" id="UP000448292">
    <property type="component" value="Unassembled WGS sequence"/>
</dbReference>
<sequence length="418" mass="47611">METAAQIPTWLQDIKDAIPTGELYQEIALYVGIILLAVAVYYIGKPVLERILRSFSGKTRNRWDNYFVQRGAVRNMAALLPAIVLLYGSALLPHGQMGFRKLVYIWMLAEIAALVTKFIDTSIQIYEESPLSRRRPLKGYAQLAKMFIYILAAVIIFSILVETSPWALISGLGALSAILLLIFRDTLLSLVASVSIASNDLLRKGDWIQMDSFGANGDVVDMALHTVKVQNFDKTITAIPTHKFLDNTFINWRGMQEAGGRRIKRSLLIDMTSVRFATAEELLRWQDIFLLTRYLMDKELEIEESNRRAHIPEDGHPLNGRRQTNLGVFRAYVRSYLENHPNVHTDGMLLLVRQMEPEGDHGLPLEIYCFTRTTAWAEYEAIQSDIFDHLLSALPYFGLRVYQRNALVDNRECPTTKL</sequence>
<evidence type="ECO:0000256" key="2">
    <source>
        <dbReference type="ARBA" id="ARBA00022692"/>
    </source>
</evidence>